<dbReference type="SUPFAM" id="SSF55811">
    <property type="entry name" value="Nudix"/>
    <property type="match status" value="1"/>
</dbReference>
<dbReference type="EMBL" id="JAMXQU010000003">
    <property type="protein sequence ID" value="MCO6159444.1"/>
    <property type="molecule type" value="Genomic_DNA"/>
</dbReference>
<accession>A0ABT1CGU5</accession>
<sequence>MTDPLRNWTVTRLSPDPEIVCRPAPSLDDTSLDRAIETVWQAAREKFPKLYNGRVFCLSHMDAARLEGFWCEFRWVLAQMRDPALAEKLHLRSLAVTGLMTCKEGIVLGRRNPNALYLPGLWQGVPAGSVETRDENDPLDLGAQLMAELEEEVGMTGQVRLRGPFLACEHSTTHIVDLGFLIETDLPFETIRAGWQAKANDEYDELICIPVAYRGKIEADVLPTTRAMLELLAS</sequence>
<protein>
    <recommendedName>
        <fullName evidence="1">Nudix hydrolase domain-containing protein</fullName>
    </recommendedName>
</protein>
<keyword evidence="3" id="KW-1185">Reference proteome</keyword>
<reference evidence="2 3" key="1">
    <citation type="submission" date="2022-06" db="EMBL/GenBank/DDBJ databases">
        <title>Whole-genome of Asaia lannensis strain LMG 27011T.</title>
        <authorList>
            <person name="Sombolestani A."/>
        </authorList>
    </citation>
    <scope>NUCLEOTIDE SEQUENCE [LARGE SCALE GENOMIC DNA]</scope>
    <source>
        <strain evidence="2 3">NBRC 102526</strain>
    </source>
</reference>
<evidence type="ECO:0000313" key="2">
    <source>
        <dbReference type="EMBL" id="MCO6159444.1"/>
    </source>
</evidence>
<dbReference type="InterPro" id="IPR000086">
    <property type="entry name" value="NUDIX_hydrolase_dom"/>
</dbReference>
<gene>
    <name evidence="2" type="ORF">NF685_05275</name>
</gene>
<feature type="domain" description="Nudix hydrolase" evidence="1">
    <location>
        <begin position="91"/>
        <end position="234"/>
    </location>
</feature>
<dbReference type="Proteomes" id="UP001523401">
    <property type="component" value="Unassembled WGS sequence"/>
</dbReference>
<name>A0ABT1CGU5_9PROT</name>
<dbReference type="PROSITE" id="PS51462">
    <property type="entry name" value="NUDIX"/>
    <property type="match status" value="1"/>
</dbReference>
<proteinExistence type="predicted"/>
<dbReference type="InterPro" id="IPR015797">
    <property type="entry name" value="NUDIX_hydrolase-like_dom_sf"/>
</dbReference>
<evidence type="ECO:0000313" key="3">
    <source>
        <dbReference type="Proteomes" id="UP001523401"/>
    </source>
</evidence>
<evidence type="ECO:0000259" key="1">
    <source>
        <dbReference type="PROSITE" id="PS51462"/>
    </source>
</evidence>
<dbReference type="RefSeq" id="WP_222547277.1">
    <property type="nucleotide sequence ID" value="NZ_BAPW01000023.1"/>
</dbReference>
<comment type="caution">
    <text evidence="2">The sequence shown here is derived from an EMBL/GenBank/DDBJ whole genome shotgun (WGS) entry which is preliminary data.</text>
</comment>
<organism evidence="2 3">
    <name type="scientific">Asaia lannensis NBRC 102526</name>
    <dbReference type="NCBI Taxonomy" id="1307926"/>
    <lineage>
        <taxon>Bacteria</taxon>
        <taxon>Pseudomonadati</taxon>
        <taxon>Pseudomonadota</taxon>
        <taxon>Alphaproteobacteria</taxon>
        <taxon>Acetobacterales</taxon>
        <taxon>Acetobacteraceae</taxon>
        <taxon>Asaia</taxon>
    </lineage>
</organism>